<dbReference type="GO" id="GO:0004519">
    <property type="term" value="F:endonuclease activity"/>
    <property type="evidence" value="ECO:0007669"/>
    <property type="project" value="UniProtKB-KW"/>
</dbReference>
<evidence type="ECO:0000256" key="7">
    <source>
        <dbReference type="SAM" id="MobiDB-lite"/>
    </source>
</evidence>
<dbReference type="EMBL" id="JBHUCP010000001">
    <property type="protein sequence ID" value="MFD1528306.1"/>
    <property type="molecule type" value="Genomic_DNA"/>
</dbReference>
<evidence type="ECO:0000256" key="5">
    <source>
        <dbReference type="ARBA" id="ARBA00023204"/>
    </source>
</evidence>
<organism evidence="8 9">
    <name type="scientific">Pseudonocardia aurantiaca</name>
    <dbReference type="NCBI Taxonomy" id="75290"/>
    <lineage>
        <taxon>Bacteria</taxon>
        <taxon>Bacillati</taxon>
        <taxon>Actinomycetota</taxon>
        <taxon>Actinomycetes</taxon>
        <taxon>Pseudonocardiales</taxon>
        <taxon>Pseudonocardiaceae</taxon>
        <taxon>Pseudonocardia</taxon>
    </lineage>
</organism>
<feature type="region of interest" description="Disordered" evidence="7">
    <location>
        <begin position="1"/>
        <end position="27"/>
    </location>
</feature>
<comment type="caution">
    <text evidence="8">The sequence shown here is derived from an EMBL/GenBank/DDBJ whole genome shotgun (WGS) entry which is preliminary data.</text>
</comment>
<keyword evidence="2 8" id="KW-0255">Endonuclease</keyword>
<sequence>MSSDRPTPSSTAVSERMSRARRRDTEPEMMIRKEAHRRGLRYRVEAAIPGMPRRRADMIFAGAKVAVFVDGCFWHSCPEHTSIPRANREWWVAKLEKNQLRDRATDVHLEGLGWTVLRFWEHEDPLVAVDAVERAVRGH</sequence>
<dbReference type="SUPFAM" id="SSF52980">
    <property type="entry name" value="Restriction endonuclease-like"/>
    <property type="match status" value="1"/>
</dbReference>
<keyword evidence="1" id="KW-0540">Nuclease</keyword>
<dbReference type="Pfam" id="PF03852">
    <property type="entry name" value="Vsr"/>
    <property type="match status" value="1"/>
</dbReference>
<dbReference type="InterPro" id="IPR011335">
    <property type="entry name" value="Restrct_endonuc-II-like"/>
</dbReference>
<dbReference type="CDD" id="cd00221">
    <property type="entry name" value="Vsr"/>
    <property type="match status" value="1"/>
</dbReference>
<proteinExistence type="inferred from homology"/>
<evidence type="ECO:0000256" key="3">
    <source>
        <dbReference type="ARBA" id="ARBA00022763"/>
    </source>
</evidence>
<dbReference type="InterPro" id="IPR004603">
    <property type="entry name" value="DNA_mismatch_endonuc_vsr"/>
</dbReference>
<evidence type="ECO:0000256" key="6">
    <source>
        <dbReference type="ARBA" id="ARBA00029466"/>
    </source>
</evidence>
<protein>
    <submittedName>
        <fullName evidence="8">Very short patch repair endonuclease</fullName>
    </submittedName>
</protein>
<keyword evidence="4" id="KW-0378">Hydrolase</keyword>
<keyword evidence="9" id="KW-1185">Reference proteome</keyword>
<keyword evidence="3" id="KW-0227">DNA damage</keyword>
<reference evidence="9" key="1">
    <citation type="journal article" date="2019" name="Int. J. Syst. Evol. Microbiol.">
        <title>The Global Catalogue of Microorganisms (GCM) 10K type strain sequencing project: providing services to taxonomists for standard genome sequencing and annotation.</title>
        <authorList>
            <consortium name="The Broad Institute Genomics Platform"/>
            <consortium name="The Broad Institute Genome Sequencing Center for Infectious Disease"/>
            <person name="Wu L."/>
            <person name="Ma J."/>
        </authorList>
    </citation>
    <scope>NUCLEOTIDE SEQUENCE [LARGE SCALE GENOMIC DNA]</scope>
    <source>
        <strain evidence="9">JCM 12165</strain>
    </source>
</reference>
<dbReference type="Gene3D" id="3.40.960.10">
    <property type="entry name" value="VSR Endonuclease"/>
    <property type="match status" value="1"/>
</dbReference>
<evidence type="ECO:0000256" key="2">
    <source>
        <dbReference type="ARBA" id="ARBA00022759"/>
    </source>
</evidence>
<name>A0ABW4FCN3_9PSEU</name>
<comment type="similarity">
    <text evidence="6">Belongs to the Vsr family.</text>
</comment>
<accession>A0ABW4FCN3</accession>
<evidence type="ECO:0000256" key="4">
    <source>
        <dbReference type="ARBA" id="ARBA00022801"/>
    </source>
</evidence>
<dbReference type="NCBIfam" id="TIGR00632">
    <property type="entry name" value="vsr"/>
    <property type="match status" value="1"/>
</dbReference>
<feature type="compositionally biased region" description="Polar residues" evidence="7">
    <location>
        <begin position="1"/>
        <end position="13"/>
    </location>
</feature>
<gene>
    <name evidence="8" type="ORF">ACFSCY_02525</name>
</gene>
<evidence type="ECO:0000313" key="9">
    <source>
        <dbReference type="Proteomes" id="UP001597145"/>
    </source>
</evidence>
<dbReference type="Proteomes" id="UP001597145">
    <property type="component" value="Unassembled WGS sequence"/>
</dbReference>
<keyword evidence="5" id="KW-0234">DNA repair</keyword>
<evidence type="ECO:0000256" key="1">
    <source>
        <dbReference type="ARBA" id="ARBA00022722"/>
    </source>
</evidence>
<dbReference type="RefSeq" id="WP_343972848.1">
    <property type="nucleotide sequence ID" value="NZ_BAAAJG010000003.1"/>
</dbReference>
<evidence type="ECO:0000313" key="8">
    <source>
        <dbReference type="EMBL" id="MFD1528306.1"/>
    </source>
</evidence>